<gene>
    <name evidence="2" type="ORF">FUA24_23325</name>
</gene>
<dbReference type="GO" id="GO:0005886">
    <property type="term" value="C:plasma membrane"/>
    <property type="evidence" value="ECO:0007669"/>
    <property type="project" value="TreeGrafter"/>
</dbReference>
<dbReference type="Proteomes" id="UP000323930">
    <property type="component" value="Unassembled WGS sequence"/>
</dbReference>
<accession>A0A5D0HCY4</accession>
<evidence type="ECO:0000256" key="1">
    <source>
        <dbReference type="SAM" id="Phobius"/>
    </source>
</evidence>
<proteinExistence type="predicted"/>
<dbReference type="EMBL" id="VSDQ01000749">
    <property type="protein sequence ID" value="TYA69135.1"/>
    <property type="molecule type" value="Genomic_DNA"/>
</dbReference>
<protein>
    <recommendedName>
        <fullName evidence="4">Efflux RND transporter permease subunit</fullName>
    </recommendedName>
</protein>
<organism evidence="2 3">
    <name type="scientific">Seonamhaeicola marinus</name>
    <dbReference type="NCBI Taxonomy" id="1912246"/>
    <lineage>
        <taxon>Bacteria</taxon>
        <taxon>Pseudomonadati</taxon>
        <taxon>Bacteroidota</taxon>
        <taxon>Flavobacteriia</taxon>
        <taxon>Flavobacteriales</taxon>
        <taxon>Flavobacteriaceae</taxon>
    </lineage>
</organism>
<sequence>MLKTFIERPVLSTVISIIIVILGVISITSLPIEEYPDIAPPTIKVTANYTGANAETVLESVIV</sequence>
<feature type="non-terminal residue" evidence="2">
    <location>
        <position position="63"/>
    </location>
</feature>
<dbReference type="OrthoDB" id="9758940at2"/>
<name>A0A5D0HCY4_9FLAO</name>
<dbReference type="Gene3D" id="1.20.1640.10">
    <property type="entry name" value="Multidrug efflux transporter AcrB transmembrane domain"/>
    <property type="match status" value="1"/>
</dbReference>
<keyword evidence="3" id="KW-1185">Reference proteome</keyword>
<evidence type="ECO:0008006" key="4">
    <source>
        <dbReference type="Google" id="ProtNLM"/>
    </source>
</evidence>
<evidence type="ECO:0000313" key="2">
    <source>
        <dbReference type="EMBL" id="TYA69135.1"/>
    </source>
</evidence>
<reference evidence="2 3" key="1">
    <citation type="submission" date="2019-08" db="EMBL/GenBank/DDBJ databases">
        <title>Seonamhaeicola sediminis sp. nov., isolated from marine sediment.</title>
        <authorList>
            <person name="Cao W.R."/>
        </authorList>
    </citation>
    <scope>NUCLEOTIDE SEQUENCE [LARGE SCALE GENOMIC DNA]</scope>
    <source>
        <strain evidence="2 3">B011</strain>
    </source>
</reference>
<dbReference type="RefSeq" id="WP_148545737.1">
    <property type="nucleotide sequence ID" value="NZ_VSDQ01000749.1"/>
</dbReference>
<keyword evidence="1" id="KW-1133">Transmembrane helix</keyword>
<keyword evidence="1" id="KW-0472">Membrane</keyword>
<evidence type="ECO:0000313" key="3">
    <source>
        <dbReference type="Proteomes" id="UP000323930"/>
    </source>
</evidence>
<dbReference type="PANTHER" id="PTHR32063">
    <property type="match status" value="1"/>
</dbReference>
<dbReference type="Gene3D" id="3.30.70.1430">
    <property type="entry name" value="Multidrug efflux transporter AcrB pore domain"/>
    <property type="match status" value="1"/>
</dbReference>
<dbReference type="PRINTS" id="PR00702">
    <property type="entry name" value="ACRIFLAVINRP"/>
</dbReference>
<dbReference type="GO" id="GO:0042910">
    <property type="term" value="F:xenobiotic transmembrane transporter activity"/>
    <property type="evidence" value="ECO:0007669"/>
    <property type="project" value="TreeGrafter"/>
</dbReference>
<keyword evidence="1" id="KW-0812">Transmembrane</keyword>
<dbReference type="AlphaFoldDB" id="A0A5D0HCY4"/>
<dbReference type="Pfam" id="PF00873">
    <property type="entry name" value="ACR_tran"/>
    <property type="match status" value="1"/>
</dbReference>
<comment type="caution">
    <text evidence="2">The sequence shown here is derived from an EMBL/GenBank/DDBJ whole genome shotgun (WGS) entry which is preliminary data.</text>
</comment>
<dbReference type="PANTHER" id="PTHR32063:SF9">
    <property type="entry name" value="SIMILAR TO MULTIDRUG RESISTANCE PROTEIN MEXB"/>
    <property type="match status" value="1"/>
</dbReference>
<feature type="transmembrane region" description="Helical" evidence="1">
    <location>
        <begin position="12"/>
        <end position="32"/>
    </location>
</feature>
<dbReference type="InterPro" id="IPR001036">
    <property type="entry name" value="Acrflvin-R"/>
</dbReference>